<proteinExistence type="predicted"/>
<dbReference type="Proteomes" id="UP000808337">
    <property type="component" value="Unassembled WGS sequence"/>
</dbReference>
<evidence type="ECO:0000313" key="3">
    <source>
        <dbReference type="Proteomes" id="UP000808337"/>
    </source>
</evidence>
<feature type="region of interest" description="Disordered" evidence="1">
    <location>
        <begin position="329"/>
        <end position="352"/>
    </location>
</feature>
<evidence type="ECO:0000313" key="2">
    <source>
        <dbReference type="EMBL" id="MBK9980988.1"/>
    </source>
</evidence>
<feature type="compositionally biased region" description="Polar residues" evidence="1">
    <location>
        <begin position="331"/>
        <end position="342"/>
    </location>
</feature>
<sequence length="352" mass="39427">MDISHTYFFPVNCVKHLSSADVTLQIMHLFSCNQSMRIAFFGIILSLFSCHNENHTQKPMQTDQIPPGMFLVTPAKAAATSDVPKNEPAKNLRIMRGSYFSYVLPEGWKLGEDGQYALSIIAPDQKALTLMVGNAGLLPEMTPGQYVHDKLMALRPENLRIGEGKSSTPITGFQYAFTFPVTYAIGGVPCQGIAKCHAAPYYGGVTMVMTAALSEATQWLGYSSWLPLIADQISAHDGAAFGMRGVMQQNIDNSRAYADAAKQYREWSQHNWQEVTNDRNASVDHQQKEFRENLGAVQSYNNPYDNNKPFELTTQYQYFWIDQQGRILGSNDPSINPNQGSTAEWRKMEKQK</sequence>
<organism evidence="2 3">
    <name type="scientific">Candidatus Opimibacter skivensis</name>
    <dbReference type="NCBI Taxonomy" id="2982028"/>
    <lineage>
        <taxon>Bacteria</taxon>
        <taxon>Pseudomonadati</taxon>
        <taxon>Bacteroidota</taxon>
        <taxon>Saprospiria</taxon>
        <taxon>Saprospirales</taxon>
        <taxon>Saprospiraceae</taxon>
        <taxon>Candidatus Opimibacter</taxon>
    </lineage>
</organism>
<reference evidence="2 3" key="1">
    <citation type="submission" date="2020-10" db="EMBL/GenBank/DDBJ databases">
        <title>Connecting structure to function with the recovery of over 1000 high-quality activated sludge metagenome-assembled genomes encoding full-length rRNA genes using long-read sequencing.</title>
        <authorList>
            <person name="Singleton C.M."/>
            <person name="Petriglieri F."/>
            <person name="Kristensen J.M."/>
            <person name="Kirkegaard R.H."/>
            <person name="Michaelsen T.Y."/>
            <person name="Andersen M.H."/>
            <person name="Karst S.M."/>
            <person name="Dueholm M.S."/>
            <person name="Nielsen P.H."/>
            <person name="Albertsen M."/>
        </authorList>
    </citation>
    <scope>NUCLEOTIDE SEQUENCE [LARGE SCALE GENOMIC DNA]</scope>
    <source>
        <strain evidence="2">Ribe_18-Q3-R11-54_MAXAC.273</strain>
    </source>
</reference>
<dbReference type="EMBL" id="JADKGY010000001">
    <property type="protein sequence ID" value="MBK9980988.1"/>
    <property type="molecule type" value="Genomic_DNA"/>
</dbReference>
<comment type="caution">
    <text evidence="2">The sequence shown here is derived from an EMBL/GenBank/DDBJ whole genome shotgun (WGS) entry which is preliminary data.</text>
</comment>
<dbReference type="AlphaFoldDB" id="A0A9D7SQ33"/>
<accession>A0A9D7SQ33</accession>
<evidence type="ECO:0000256" key="1">
    <source>
        <dbReference type="SAM" id="MobiDB-lite"/>
    </source>
</evidence>
<name>A0A9D7SQ33_9BACT</name>
<gene>
    <name evidence="2" type="ORF">IPP15_00955</name>
</gene>
<protein>
    <submittedName>
        <fullName evidence="2">Uncharacterized protein</fullName>
    </submittedName>
</protein>